<dbReference type="EMBL" id="NNAK01000001">
    <property type="protein sequence ID" value="OZP05048.1"/>
    <property type="molecule type" value="Genomic_DNA"/>
</dbReference>
<dbReference type="PROSITE" id="PS52050">
    <property type="entry name" value="WYL"/>
    <property type="match status" value="1"/>
</dbReference>
<proteinExistence type="predicted"/>
<dbReference type="AlphaFoldDB" id="A0A0P7NZG8"/>
<evidence type="ECO:0000256" key="3">
    <source>
        <dbReference type="ARBA" id="ARBA00023163"/>
    </source>
</evidence>
<evidence type="ECO:0000313" key="12">
    <source>
        <dbReference type="Proteomes" id="UP000462271"/>
    </source>
</evidence>
<reference evidence="7 10" key="1">
    <citation type="journal article" date="2015" name="Front. Microbiol.">
        <title>Genetic determinants of heat resistance in Escherichia coli.</title>
        <authorList>
            <person name="Mercer R.G."/>
            <person name="Zheng J."/>
            <person name="Garcia-Hernandez R."/>
            <person name="Ruan L."/>
            <person name="Ganzle M.G."/>
            <person name="McMullen L.M."/>
        </authorList>
    </citation>
    <scope>NUCLEOTIDE SEQUENCE [LARGE SCALE GENOMIC DNA]</scope>
    <source>
        <strain evidence="7 10">AW1.3</strain>
    </source>
</reference>
<evidence type="ECO:0000313" key="10">
    <source>
        <dbReference type="Proteomes" id="UP000050556"/>
    </source>
</evidence>
<reference evidence="8 12" key="3">
    <citation type="submission" date="2019-12" db="EMBL/GenBank/DDBJ databases">
        <title>Enteriobacteria Tanzani isolates_10432.</title>
        <authorList>
            <person name="Subbiah M."/>
            <person name="Call D."/>
        </authorList>
    </citation>
    <scope>NUCLEOTIDE SEQUENCE [LARGE SCALE GENOMIC DNA]</scope>
    <source>
        <strain evidence="8 12">10432wG8</strain>
    </source>
</reference>
<dbReference type="InterPro" id="IPR001034">
    <property type="entry name" value="DeoR_HTH"/>
</dbReference>
<dbReference type="Proteomes" id="UP000462271">
    <property type="component" value="Unassembled WGS sequence"/>
</dbReference>
<dbReference type="EMBL" id="WTML01000062">
    <property type="protein sequence ID" value="MWK98758.1"/>
    <property type="molecule type" value="Genomic_DNA"/>
</dbReference>
<dbReference type="PATRIC" id="fig|562.6987.peg.3073"/>
<sequence>MTLITQENEHDRLATRLSIILSRLFQGEKLHIGTLAEEFGVTTRTLRRDFNVRLTYLDIEQSNGVYQLASHYFRRRTERDMKILARLLHLDRLLPAMDAKLLSLMLDGERPSPYRIMLPEPRQKPTLFGDFSRLTLAILNQTQVRIRTDENVSHTVHPYRLLCSHAEWFLAGCTSSGVFVISLSRIRLVEVLPDTTFEIDNTLISLIEQSDFMEALPHMNIIHQIMHYGSKQTNNRN</sequence>
<dbReference type="EMBL" id="LDYI01000035">
    <property type="protein sequence ID" value="KPO17171.1"/>
    <property type="molecule type" value="Genomic_DNA"/>
</dbReference>
<evidence type="ECO:0000313" key="8">
    <source>
        <dbReference type="EMBL" id="MWK98758.1"/>
    </source>
</evidence>
<dbReference type="Proteomes" id="UP000050556">
    <property type="component" value="Unassembled WGS sequence"/>
</dbReference>
<reference evidence="9 11" key="2">
    <citation type="submission" date="2017-07" db="EMBL/GenBank/DDBJ databases">
        <authorList>
            <person name="Zhi S."/>
            <person name="Banting G."/>
            <person name="Neumann N."/>
        </authorList>
    </citation>
    <scope>NUCLEOTIDE SEQUENCE [LARGE SCALE GENOMIC DNA]</scope>
    <source>
        <strain evidence="9 11">WW41</strain>
    </source>
</reference>
<feature type="domain" description="HTH deoR-type" evidence="4">
    <location>
        <begin position="13"/>
        <end position="68"/>
    </location>
</feature>
<dbReference type="PROSITE" id="PS00894">
    <property type="entry name" value="HTH_DEOR_1"/>
    <property type="match status" value="1"/>
</dbReference>
<dbReference type="Proteomes" id="UP000264870">
    <property type="component" value="Unassembled WGS sequence"/>
</dbReference>
<evidence type="ECO:0000313" key="5">
    <source>
        <dbReference type="EMBL" id="KPO11237.1"/>
    </source>
</evidence>
<evidence type="ECO:0000259" key="4">
    <source>
        <dbReference type="PROSITE" id="PS51000"/>
    </source>
</evidence>
<dbReference type="RefSeq" id="WP_032165642.1">
    <property type="nucleotide sequence ID" value="NZ_AP027634.1"/>
</dbReference>
<evidence type="ECO:0000313" key="7">
    <source>
        <dbReference type="EMBL" id="KPO17171.1"/>
    </source>
</evidence>
<evidence type="ECO:0000313" key="11">
    <source>
        <dbReference type="Proteomes" id="UP000264870"/>
    </source>
</evidence>
<dbReference type="GO" id="GO:0003700">
    <property type="term" value="F:DNA-binding transcription factor activity"/>
    <property type="evidence" value="ECO:0007669"/>
    <property type="project" value="InterPro"/>
</dbReference>
<protein>
    <submittedName>
        <fullName evidence="7">Transcriptional regulator</fullName>
    </submittedName>
    <submittedName>
        <fullName evidence="8">WYL domain-containing protein</fullName>
    </submittedName>
</protein>
<name>A0A0P7NZG8_ECOLX</name>
<accession>A0A0P7NZG8</accession>
<dbReference type="EMBL" id="LDYI01000097">
    <property type="protein sequence ID" value="KPO11237.1"/>
    <property type="molecule type" value="Genomic_DNA"/>
</dbReference>
<keyword evidence="2" id="KW-0238">DNA-binding</keyword>
<dbReference type="InterPro" id="IPR036388">
    <property type="entry name" value="WH-like_DNA-bd_sf"/>
</dbReference>
<keyword evidence="3" id="KW-0804">Transcription</keyword>
<comment type="caution">
    <text evidence="7">The sequence shown here is derived from an EMBL/GenBank/DDBJ whole genome shotgun (WGS) entry which is preliminary data.</text>
</comment>
<dbReference type="Gene3D" id="1.10.10.10">
    <property type="entry name" value="Winged helix-like DNA-binding domain superfamily/Winged helix DNA-binding domain"/>
    <property type="match status" value="1"/>
</dbReference>
<dbReference type="InterPro" id="IPR018356">
    <property type="entry name" value="Tscrpt_reg_HTH_DeoR_CS"/>
</dbReference>
<keyword evidence="1" id="KW-0805">Transcription regulation</keyword>
<organism evidence="7 10">
    <name type="scientific">Escherichia coli</name>
    <dbReference type="NCBI Taxonomy" id="562"/>
    <lineage>
        <taxon>Bacteria</taxon>
        <taxon>Pseudomonadati</taxon>
        <taxon>Pseudomonadota</taxon>
        <taxon>Gammaproteobacteria</taxon>
        <taxon>Enterobacterales</taxon>
        <taxon>Enterobacteriaceae</taxon>
        <taxon>Escherichia</taxon>
    </lineage>
</organism>
<evidence type="ECO:0000313" key="6">
    <source>
        <dbReference type="EMBL" id="KPO13130.1"/>
    </source>
</evidence>
<dbReference type="Pfam" id="PF08220">
    <property type="entry name" value="HTH_DeoR"/>
    <property type="match status" value="1"/>
</dbReference>
<gene>
    <name evidence="7" type="ORF">ACU57_03850</name>
    <name evidence="6" type="ORF">ACU57_10115</name>
    <name evidence="5" type="ORF">ACU57_13590</name>
    <name evidence="9" type="ORF">CG702_00300</name>
    <name evidence="8" type="ORF">GQM21_16450</name>
</gene>
<evidence type="ECO:0000313" key="9">
    <source>
        <dbReference type="EMBL" id="OZP05048.1"/>
    </source>
</evidence>
<dbReference type="GO" id="GO:0003677">
    <property type="term" value="F:DNA binding"/>
    <property type="evidence" value="ECO:0007669"/>
    <property type="project" value="UniProtKB-KW"/>
</dbReference>
<dbReference type="PROSITE" id="PS51000">
    <property type="entry name" value="HTH_DEOR_2"/>
    <property type="match status" value="1"/>
</dbReference>
<evidence type="ECO:0000256" key="2">
    <source>
        <dbReference type="ARBA" id="ARBA00023125"/>
    </source>
</evidence>
<dbReference type="EMBL" id="LDYI01000078">
    <property type="protein sequence ID" value="KPO13130.1"/>
    <property type="molecule type" value="Genomic_DNA"/>
</dbReference>
<evidence type="ECO:0000256" key="1">
    <source>
        <dbReference type="ARBA" id="ARBA00023015"/>
    </source>
</evidence>